<accession>A0ABR5CK76</accession>
<gene>
    <name evidence="2" type="ORF">RS75_24830</name>
</gene>
<sequence>MSFWSKLKEKYREKKSSLKRENEKSAFEEPRHQRTKNLIHAENADIPQNILPSAGRTKNLIYAENAVKYAEQKLFLGSTNRPIDEAQGHALSGKLGDSNTRQRLRNQFNADLAENQPPGMSAGAAALWQADHVEAFGMGNCGEQSLAAFKYLLNHTDAKEVSILFVGDNHDLLVIGASPSELASSRSAWGSYSLDRAPPLPEQAVFCDPWRHEWFPASEWPNKIKPILRETQVADTSESMDDDEREMWEDAGISIGIRNFSENWKEIGIWIKASRQEDTIAEYQEYLHRHPDAVAPHKTSRAAIIAAAEARIDNIEASPAKSAVKQNQRVHVERLRDREMCR</sequence>
<feature type="region of interest" description="Disordered" evidence="1">
    <location>
        <begin position="1"/>
        <end position="32"/>
    </location>
</feature>
<reference evidence="2 3" key="1">
    <citation type="submission" date="2015-03" db="EMBL/GenBank/DDBJ databases">
        <title>Draft Genome Sequences of Agrobacterium nepotum Strain 39/7T (= CFBP 7436T = LMG 26435T) and Agrobacterium sp. Strain KFB 330 (= CFBP 8308 = LMG 28674).</title>
        <authorList>
            <person name="Kuzmanovic N."/>
            <person name="Pulawska J."/>
            <person name="Obradovic A."/>
        </authorList>
    </citation>
    <scope>NUCLEOTIDE SEQUENCE [LARGE SCALE GENOMIC DNA]</scope>
    <source>
        <strain evidence="2 3">39/7</strain>
    </source>
</reference>
<proteinExistence type="predicted"/>
<dbReference type="Proteomes" id="UP000052068">
    <property type="component" value="Unassembled WGS sequence"/>
</dbReference>
<comment type="caution">
    <text evidence="2">The sequence shown here is derived from an EMBL/GenBank/DDBJ whole genome shotgun (WGS) entry which is preliminary data.</text>
</comment>
<keyword evidence="3" id="KW-1185">Reference proteome</keyword>
<evidence type="ECO:0000313" key="3">
    <source>
        <dbReference type="Proteomes" id="UP000052068"/>
    </source>
</evidence>
<evidence type="ECO:0000256" key="1">
    <source>
        <dbReference type="SAM" id="MobiDB-lite"/>
    </source>
</evidence>
<dbReference type="EMBL" id="JWJH01000061">
    <property type="protein sequence ID" value="KJF65144.1"/>
    <property type="molecule type" value="Genomic_DNA"/>
</dbReference>
<dbReference type="RefSeq" id="WP_045022984.1">
    <property type="nucleotide sequence ID" value="NZ_JWJH01000061.1"/>
</dbReference>
<evidence type="ECO:0000313" key="2">
    <source>
        <dbReference type="EMBL" id="KJF65144.1"/>
    </source>
</evidence>
<protein>
    <submittedName>
        <fullName evidence="2">Uncharacterized protein</fullName>
    </submittedName>
</protein>
<name>A0ABR5CK76_9HYPH</name>
<organism evidence="2 3">
    <name type="scientific">Rhizobium nepotum 39/7</name>
    <dbReference type="NCBI Taxonomy" id="1368418"/>
    <lineage>
        <taxon>Bacteria</taxon>
        <taxon>Pseudomonadati</taxon>
        <taxon>Pseudomonadota</taxon>
        <taxon>Alphaproteobacteria</taxon>
        <taxon>Hyphomicrobiales</taxon>
        <taxon>Rhizobiaceae</taxon>
        <taxon>Rhizobium/Agrobacterium group</taxon>
        <taxon>Rhizobium</taxon>
    </lineage>
</organism>